<accession>A0A286GUE9</accession>
<keyword evidence="1" id="KW-0378">Hydrolase</keyword>
<dbReference type="PANTHER" id="PTHR31988">
    <property type="entry name" value="ESTERASE, PUTATIVE (DUF303)-RELATED"/>
    <property type="match status" value="1"/>
</dbReference>
<gene>
    <name evidence="3" type="ORF">SAMN06269250_6312</name>
</gene>
<dbReference type="SUPFAM" id="SSF52266">
    <property type="entry name" value="SGNH hydrolase"/>
    <property type="match status" value="1"/>
</dbReference>
<evidence type="ECO:0000259" key="2">
    <source>
        <dbReference type="Pfam" id="PF03629"/>
    </source>
</evidence>
<dbReference type="GO" id="GO:0016788">
    <property type="term" value="F:hydrolase activity, acting on ester bonds"/>
    <property type="evidence" value="ECO:0007669"/>
    <property type="project" value="UniProtKB-ARBA"/>
</dbReference>
<dbReference type="Pfam" id="PF03629">
    <property type="entry name" value="SASA"/>
    <property type="match status" value="1"/>
</dbReference>
<dbReference type="PANTHER" id="PTHR31988:SF19">
    <property type="entry name" value="9-O-ACETYL-N-ACETYLNEURAMINIC ACID DEACETYLASE-RELATED"/>
    <property type="match status" value="1"/>
</dbReference>
<dbReference type="InterPro" id="IPR036514">
    <property type="entry name" value="SGNH_hydro_sf"/>
</dbReference>
<evidence type="ECO:0000256" key="1">
    <source>
        <dbReference type="ARBA" id="ARBA00022801"/>
    </source>
</evidence>
<dbReference type="OrthoDB" id="9795554at2"/>
<dbReference type="AlphaFoldDB" id="A0A286GUE9"/>
<dbReference type="InterPro" id="IPR052940">
    <property type="entry name" value="Carb_Esterase_6"/>
</dbReference>
<feature type="domain" description="Sialate O-acetylesterase" evidence="2">
    <location>
        <begin position="9"/>
        <end position="230"/>
    </location>
</feature>
<evidence type="ECO:0000313" key="4">
    <source>
        <dbReference type="Proteomes" id="UP000219452"/>
    </source>
</evidence>
<dbReference type="EMBL" id="OCNH01000009">
    <property type="protein sequence ID" value="SOD99193.1"/>
    <property type="molecule type" value="Genomic_DNA"/>
</dbReference>
<dbReference type="InterPro" id="IPR005181">
    <property type="entry name" value="SASA"/>
</dbReference>
<sequence>MDRNENTLHSFLMIGQSNMAGRGYIKDVKPIYDEHIKMLVNGRWQTMTEPINFDRPTSGIGLAASFAGAWRMKNENLQIGLIPCAEGGTSLDDWEVGGPLFDNAVFQTKLAQRTSLLSGFLWHQGENDSFGGRSSYYFDKLTNLVAAFRKELQAPDVPFIAGGLGDFLSSGRYGTYFTEFSAVNQALREYADTTANSYFVAASDLTANADGLHFDAISQRKLGVRYFDAFYGRKNVLGPLDDENELINRIQDKPLTRNEKAALLEISFARGDLSLADFENQLSTLNSMPS</sequence>
<dbReference type="Gene3D" id="3.40.50.1110">
    <property type="entry name" value="SGNH hydrolase"/>
    <property type="match status" value="1"/>
</dbReference>
<evidence type="ECO:0000313" key="3">
    <source>
        <dbReference type="EMBL" id="SOD99193.1"/>
    </source>
</evidence>
<dbReference type="RefSeq" id="WP_097131873.1">
    <property type="nucleotide sequence ID" value="NZ_OCNH01000009.1"/>
</dbReference>
<reference evidence="4" key="1">
    <citation type="submission" date="2017-09" db="EMBL/GenBank/DDBJ databases">
        <authorList>
            <person name="Varghese N."/>
            <person name="Submissions S."/>
        </authorList>
    </citation>
    <scope>NUCLEOTIDE SEQUENCE [LARGE SCALE GENOMIC DNA]</scope>
    <source>
        <strain evidence="4">DSM 29961</strain>
    </source>
</reference>
<keyword evidence="4" id="KW-1185">Reference proteome</keyword>
<organism evidence="3 4">
    <name type="scientific">Spirosoma fluviale</name>
    <dbReference type="NCBI Taxonomy" id="1597977"/>
    <lineage>
        <taxon>Bacteria</taxon>
        <taxon>Pseudomonadati</taxon>
        <taxon>Bacteroidota</taxon>
        <taxon>Cytophagia</taxon>
        <taxon>Cytophagales</taxon>
        <taxon>Cytophagaceae</taxon>
        <taxon>Spirosoma</taxon>
    </lineage>
</organism>
<protein>
    <recommendedName>
        <fullName evidence="2">Sialate O-acetylesterase domain-containing protein</fullName>
    </recommendedName>
</protein>
<name>A0A286GUE9_9BACT</name>
<proteinExistence type="predicted"/>
<dbReference type="Proteomes" id="UP000219452">
    <property type="component" value="Unassembled WGS sequence"/>
</dbReference>